<feature type="domain" description="Protein kinase" evidence="8">
    <location>
        <begin position="11"/>
        <end position="274"/>
    </location>
</feature>
<dbReference type="KEGG" id="scl:sce4677"/>
<evidence type="ECO:0000256" key="5">
    <source>
        <dbReference type="ARBA" id="ARBA00022777"/>
    </source>
</evidence>
<evidence type="ECO:0000256" key="4">
    <source>
        <dbReference type="ARBA" id="ARBA00022741"/>
    </source>
</evidence>
<evidence type="ECO:0000256" key="1">
    <source>
        <dbReference type="ARBA" id="ARBA00012513"/>
    </source>
</evidence>
<evidence type="ECO:0000256" key="7">
    <source>
        <dbReference type="PROSITE-ProRule" id="PRU10141"/>
    </source>
</evidence>
<protein>
    <recommendedName>
        <fullName evidence="1">non-specific serine/threonine protein kinase</fullName>
        <ecNumber evidence="1">2.7.11.1</ecNumber>
    </recommendedName>
</protein>
<dbReference type="InterPro" id="IPR027417">
    <property type="entry name" value="P-loop_NTPase"/>
</dbReference>
<accession>A9FE17</accession>
<gene>
    <name evidence="9" type="ordered locus">sce4677</name>
</gene>
<dbReference type="PANTHER" id="PTHR43289:SF34">
    <property type="entry name" value="SERINE_THREONINE-PROTEIN KINASE YBDM-RELATED"/>
    <property type="match status" value="1"/>
</dbReference>
<dbReference type="RefSeq" id="WP_012237309.1">
    <property type="nucleotide sequence ID" value="NC_010162.1"/>
</dbReference>
<keyword evidence="4 7" id="KW-0547">Nucleotide-binding</keyword>
<dbReference type="PROSITE" id="PS00108">
    <property type="entry name" value="PROTEIN_KINASE_ST"/>
    <property type="match status" value="1"/>
</dbReference>
<dbReference type="Gene3D" id="3.30.200.20">
    <property type="entry name" value="Phosphorylase Kinase, domain 1"/>
    <property type="match status" value="1"/>
</dbReference>
<evidence type="ECO:0000256" key="6">
    <source>
        <dbReference type="ARBA" id="ARBA00022840"/>
    </source>
</evidence>
<keyword evidence="5 9" id="KW-0418">Kinase</keyword>
<dbReference type="EC" id="2.7.11.1" evidence="1"/>
<dbReference type="InterPro" id="IPR008271">
    <property type="entry name" value="Ser/Thr_kinase_AS"/>
</dbReference>
<dbReference type="PANTHER" id="PTHR43289">
    <property type="entry name" value="MITOGEN-ACTIVATED PROTEIN KINASE KINASE KINASE 20-RELATED"/>
    <property type="match status" value="1"/>
</dbReference>
<evidence type="ECO:0000256" key="2">
    <source>
        <dbReference type="ARBA" id="ARBA00022527"/>
    </source>
</evidence>
<dbReference type="GO" id="GO:0004674">
    <property type="term" value="F:protein serine/threonine kinase activity"/>
    <property type="evidence" value="ECO:0007669"/>
    <property type="project" value="UniProtKB-KW"/>
</dbReference>
<feature type="binding site" evidence="7">
    <location>
        <position position="40"/>
    </location>
    <ligand>
        <name>ATP</name>
        <dbReference type="ChEBI" id="CHEBI:30616"/>
    </ligand>
</feature>
<dbReference type="eggNOG" id="COG0515">
    <property type="taxonomic scope" value="Bacteria"/>
</dbReference>
<dbReference type="Pfam" id="PF13191">
    <property type="entry name" value="AAA_16"/>
    <property type="match status" value="1"/>
</dbReference>
<dbReference type="PROSITE" id="PS50011">
    <property type="entry name" value="PROTEIN_KINASE_DOM"/>
    <property type="match status" value="1"/>
</dbReference>
<reference evidence="9 10" key="1">
    <citation type="journal article" date="2007" name="Nat. Biotechnol.">
        <title>Complete genome sequence of the myxobacterium Sorangium cellulosum.</title>
        <authorList>
            <person name="Schneiker S."/>
            <person name="Perlova O."/>
            <person name="Kaiser O."/>
            <person name="Gerth K."/>
            <person name="Alici A."/>
            <person name="Altmeyer M.O."/>
            <person name="Bartels D."/>
            <person name="Bekel T."/>
            <person name="Beyer S."/>
            <person name="Bode E."/>
            <person name="Bode H.B."/>
            <person name="Bolten C.J."/>
            <person name="Choudhuri J.V."/>
            <person name="Doss S."/>
            <person name="Elnakady Y.A."/>
            <person name="Frank B."/>
            <person name="Gaigalat L."/>
            <person name="Goesmann A."/>
            <person name="Groeger C."/>
            <person name="Gross F."/>
            <person name="Jelsbak L."/>
            <person name="Jelsbak L."/>
            <person name="Kalinowski J."/>
            <person name="Kegler C."/>
            <person name="Knauber T."/>
            <person name="Konietzny S."/>
            <person name="Kopp M."/>
            <person name="Krause L."/>
            <person name="Krug D."/>
            <person name="Linke B."/>
            <person name="Mahmud T."/>
            <person name="Martinez-Arias R."/>
            <person name="McHardy A.C."/>
            <person name="Merai M."/>
            <person name="Meyer F."/>
            <person name="Mormann S."/>
            <person name="Munoz-Dorado J."/>
            <person name="Perez J."/>
            <person name="Pradella S."/>
            <person name="Rachid S."/>
            <person name="Raddatz G."/>
            <person name="Rosenau F."/>
            <person name="Rueckert C."/>
            <person name="Sasse F."/>
            <person name="Scharfe M."/>
            <person name="Schuster S.C."/>
            <person name="Suen G."/>
            <person name="Treuner-Lange A."/>
            <person name="Velicer G.J."/>
            <person name="Vorholter F.-J."/>
            <person name="Weissman K.J."/>
            <person name="Welch R.D."/>
            <person name="Wenzel S.C."/>
            <person name="Whitworth D.E."/>
            <person name="Wilhelm S."/>
            <person name="Wittmann C."/>
            <person name="Bloecker H."/>
            <person name="Puehler A."/>
            <person name="Mueller R."/>
        </authorList>
    </citation>
    <scope>NUCLEOTIDE SEQUENCE [LARGE SCALE GENOMIC DNA]</scope>
    <source>
        <strain evidence="10">So ce56</strain>
    </source>
</reference>
<sequence length="1170" mass="127122">MRRGNVIAGRFTIERLVGSGGMGKVYRAHDQGSGEPVALKILHTTGLDASERFAREAVVLSELNHPGIVRYIAHGETDAAESYLAMEWLEGEELSERLKRGVLSVDEVVTLAKRVGDALAVAHVRGIVHRDLKPSNLFLVGRDVARVKVLDFGIARLGGATTMTQPGTVLGTPGYMAPEQARGQSRVDAKADVFSLGVVLFRCLTGTPAFSGDHLMAVLAKIIFQEVPRVRELRGDVPAALDALISRMVAKDPEQRPADGSAVVEAVSAAHASPVDGTQPSPGALPSTLTVNERRVLSVVVLGQKPPIDRSAPTLCMAHPSISQDRLRAEAETHGGNLEFLADGEAIVTLLRTGQTATDQAIQAARCALALRDLALDRTVVLATGHAEVTDDIPVGEAIDRAAQIMAKRVGSDQATLLPGELSSVTPVAISIAPVAIDDVTAALLDARFEVVETELGPELRSEHKIAEGVRTLLGKPTACVGRDRELAMLDSVLAESIDEPAARAVVVTAPAGMGKSRLAYEFAHRIRQRAMAVEIWIGRVDSLRAGSSFSLLGQLLESMLHVQSLGSMDERRLQIQSRVAERVPAAEQRRVAEFLGEIVGIPFPDNEHPPLLAARQDAQLMSEQLRRAWLDLLRAETGAHPVLLVLEDLHWGDLSTVRFIDAALRELRDQPLMVLAMARPEVHDVFPKLWAERNVQEIRLKELSRKASERLVQQVLGEQAGAELVERLIKQADGNAFYLEELIRAAAERRGELLPETVIAMVEARLSRLDAEARRVLRAASVFGEVCWETSVAALLGGGERSMFVRDWLTKLVEEEVLVARTNSRFPHEREFASRHALLREGAYAMLTEKDKKLGHRIAGEWLHEHGETDPMVLAGHFERGGELSRAAEFYLRAAEQANSIGDAGSAADRARLGLACSGPKEIRAALLGILCEALTWTPHMWNTTIPHAEEVMRISPRGSVPWAQGAFAKMGAAFIGDRFDEVLAMGQVLQETDPYKEALGPIALTLLSVTSALDIRGQIRQGSACMARLADIVDSFGDKSSLAWIWWNTMSALRTGVAREDPWAALDHANLSLSLAKSVNHELLVGSSQMVQGLNLWFLGASQEAERLLSGLAEFVDTGLAVHCAFRRFSTAWVRADLGALDDAHLPATELRDFGIEHHLPLDEGRGC</sequence>
<dbReference type="PROSITE" id="PS00107">
    <property type="entry name" value="PROTEIN_KINASE_ATP"/>
    <property type="match status" value="1"/>
</dbReference>
<keyword evidence="10" id="KW-1185">Reference proteome</keyword>
<proteinExistence type="predicted"/>
<name>A9FE17_SORC5</name>
<dbReference type="EMBL" id="AM746676">
    <property type="protein sequence ID" value="CAN94840.1"/>
    <property type="molecule type" value="Genomic_DNA"/>
</dbReference>
<evidence type="ECO:0000313" key="10">
    <source>
        <dbReference type="Proteomes" id="UP000002139"/>
    </source>
</evidence>
<dbReference type="InterPro" id="IPR017441">
    <property type="entry name" value="Protein_kinase_ATP_BS"/>
</dbReference>
<dbReference type="Gene3D" id="3.40.50.300">
    <property type="entry name" value="P-loop containing nucleotide triphosphate hydrolases"/>
    <property type="match status" value="1"/>
</dbReference>
<dbReference type="FunFam" id="1.10.510.10:FF:000021">
    <property type="entry name" value="Serine/threonine protein kinase"/>
    <property type="match status" value="1"/>
</dbReference>
<dbReference type="InterPro" id="IPR011009">
    <property type="entry name" value="Kinase-like_dom_sf"/>
</dbReference>
<evidence type="ECO:0000313" key="9">
    <source>
        <dbReference type="EMBL" id="CAN94840.1"/>
    </source>
</evidence>
<evidence type="ECO:0000256" key="3">
    <source>
        <dbReference type="ARBA" id="ARBA00022679"/>
    </source>
</evidence>
<keyword evidence="2" id="KW-0723">Serine/threonine-protein kinase</keyword>
<dbReference type="GO" id="GO:0005524">
    <property type="term" value="F:ATP binding"/>
    <property type="evidence" value="ECO:0007669"/>
    <property type="project" value="UniProtKB-UniRule"/>
</dbReference>
<dbReference type="Gene3D" id="1.10.510.10">
    <property type="entry name" value="Transferase(Phosphotransferase) domain 1"/>
    <property type="match status" value="1"/>
</dbReference>
<dbReference type="SUPFAM" id="SSF52540">
    <property type="entry name" value="P-loop containing nucleoside triphosphate hydrolases"/>
    <property type="match status" value="1"/>
</dbReference>
<dbReference type="InterPro" id="IPR000719">
    <property type="entry name" value="Prot_kinase_dom"/>
</dbReference>
<dbReference type="Proteomes" id="UP000002139">
    <property type="component" value="Chromosome"/>
</dbReference>
<keyword evidence="3 9" id="KW-0808">Transferase</keyword>
<organism evidence="9 10">
    <name type="scientific">Sorangium cellulosum (strain So ce56)</name>
    <name type="common">Polyangium cellulosum (strain So ce56)</name>
    <dbReference type="NCBI Taxonomy" id="448385"/>
    <lineage>
        <taxon>Bacteria</taxon>
        <taxon>Pseudomonadati</taxon>
        <taxon>Myxococcota</taxon>
        <taxon>Polyangia</taxon>
        <taxon>Polyangiales</taxon>
        <taxon>Polyangiaceae</taxon>
        <taxon>Sorangium</taxon>
    </lineage>
</organism>
<dbReference type="STRING" id="448385.sce4677"/>
<dbReference type="SMART" id="SM00220">
    <property type="entry name" value="S_TKc"/>
    <property type="match status" value="1"/>
</dbReference>
<dbReference type="SUPFAM" id="SSF56112">
    <property type="entry name" value="Protein kinase-like (PK-like)"/>
    <property type="match status" value="1"/>
</dbReference>
<dbReference type="AlphaFoldDB" id="A9FE17"/>
<keyword evidence="6 7" id="KW-0067">ATP-binding</keyword>
<evidence type="ECO:0000259" key="8">
    <source>
        <dbReference type="PROSITE" id="PS50011"/>
    </source>
</evidence>
<dbReference type="HOGENOM" id="CLU_006367_0_0_7"/>
<dbReference type="InterPro" id="IPR041664">
    <property type="entry name" value="AAA_16"/>
</dbReference>
<dbReference type="CDD" id="cd14014">
    <property type="entry name" value="STKc_PknB_like"/>
    <property type="match status" value="1"/>
</dbReference>
<dbReference type="Pfam" id="PF00069">
    <property type="entry name" value="Pkinase"/>
    <property type="match status" value="1"/>
</dbReference>